<sequence length="76" mass="8375">MIDMGGEICPVTQVLSTQSQPHSPLGGQKAHLPPHSTKVEKAHDQIQSYWFLHSGINNVRDPLDEASIIAIIEFTL</sequence>
<accession>A0A0L6VN55</accession>
<dbReference type="AlphaFoldDB" id="A0A0L6VN55"/>
<evidence type="ECO:0000256" key="1">
    <source>
        <dbReference type="SAM" id="MobiDB-lite"/>
    </source>
</evidence>
<keyword evidence="3" id="KW-1185">Reference proteome</keyword>
<evidence type="ECO:0000313" key="2">
    <source>
        <dbReference type="EMBL" id="KNZ62129.1"/>
    </source>
</evidence>
<reference evidence="2 3" key="1">
    <citation type="submission" date="2015-08" db="EMBL/GenBank/DDBJ databases">
        <title>Next Generation Sequencing and Analysis of the Genome of Puccinia sorghi L Schw, the Causal Agent of Maize Common Rust.</title>
        <authorList>
            <person name="Rochi L."/>
            <person name="Burguener G."/>
            <person name="Darino M."/>
            <person name="Turjanski A."/>
            <person name="Kreff E."/>
            <person name="Dieguez M.J."/>
            <person name="Sacco F."/>
        </authorList>
    </citation>
    <scope>NUCLEOTIDE SEQUENCE [LARGE SCALE GENOMIC DNA]</scope>
    <source>
        <strain evidence="2 3">RO10H11247</strain>
    </source>
</reference>
<evidence type="ECO:0000313" key="3">
    <source>
        <dbReference type="Proteomes" id="UP000037035"/>
    </source>
</evidence>
<organism evidence="2 3">
    <name type="scientific">Puccinia sorghi</name>
    <dbReference type="NCBI Taxonomy" id="27349"/>
    <lineage>
        <taxon>Eukaryota</taxon>
        <taxon>Fungi</taxon>
        <taxon>Dikarya</taxon>
        <taxon>Basidiomycota</taxon>
        <taxon>Pucciniomycotina</taxon>
        <taxon>Pucciniomycetes</taxon>
        <taxon>Pucciniales</taxon>
        <taxon>Pucciniaceae</taxon>
        <taxon>Puccinia</taxon>
    </lineage>
</organism>
<gene>
    <name evidence="2" type="ORF">VP01_130g7</name>
</gene>
<dbReference type="EMBL" id="LAVV01003444">
    <property type="protein sequence ID" value="KNZ62129.1"/>
    <property type="molecule type" value="Genomic_DNA"/>
</dbReference>
<dbReference type="VEuPathDB" id="FungiDB:VP01_130g7"/>
<dbReference type="Proteomes" id="UP000037035">
    <property type="component" value="Unassembled WGS sequence"/>
</dbReference>
<name>A0A0L6VN55_9BASI</name>
<proteinExistence type="predicted"/>
<feature type="region of interest" description="Disordered" evidence="1">
    <location>
        <begin position="16"/>
        <end position="38"/>
    </location>
</feature>
<protein>
    <submittedName>
        <fullName evidence="2">Uncharacterized protein</fullName>
    </submittedName>
</protein>
<comment type="caution">
    <text evidence="2">The sequence shown here is derived from an EMBL/GenBank/DDBJ whole genome shotgun (WGS) entry which is preliminary data.</text>
</comment>